<dbReference type="STRING" id="1121865.OMW_00940"/>
<dbReference type="GO" id="GO:0005524">
    <property type="term" value="F:ATP binding"/>
    <property type="evidence" value="ECO:0007669"/>
    <property type="project" value="UniProtKB-KW"/>
</dbReference>
<dbReference type="GO" id="GO:0016887">
    <property type="term" value="F:ATP hydrolysis activity"/>
    <property type="evidence" value="ECO:0007669"/>
    <property type="project" value="InterPro"/>
</dbReference>
<dbReference type="Gene3D" id="3.40.50.300">
    <property type="entry name" value="P-loop containing nucleotide triphosphate hydrolases"/>
    <property type="match status" value="1"/>
</dbReference>
<proteinExistence type="predicted"/>
<dbReference type="Proteomes" id="UP000014113">
    <property type="component" value="Unassembled WGS sequence"/>
</dbReference>
<protein>
    <recommendedName>
        <fullName evidence="4">ABC transporter domain-containing protein</fullName>
    </recommendedName>
</protein>
<evidence type="ECO:0000313" key="6">
    <source>
        <dbReference type="Proteomes" id="UP000014113"/>
    </source>
</evidence>
<dbReference type="OrthoDB" id="9804819at2"/>
<dbReference type="SMART" id="SM00382">
    <property type="entry name" value="AAA"/>
    <property type="match status" value="1"/>
</dbReference>
<keyword evidence="3" id="KW-0067">ATP-binding</keyword>
<dbReference type="InterPro" id="IPR017871">
    <property type="entry name" value="ABC_transporter-like_CS"/>
</dbReference>
<dbReference type="PATRIC" id="fig|1121865.3.peg.927"/>
<dbReference type="CDD" id="cd03230">
    <property type="entry name" value="ABC_DR_subfamily_A"/>
    <property type="match status" value="1"/>
</dbReference>
<dbReference type="SUPFAM" id="SSF52540">
    <property type="entry name" value="P-loop containing nucleoside triphosphate hydrolases"/>
    <property type="match status" value="1"/>
</dbReference>
<dbReference type="PROSITE" id="PS00211">
    <property type="entry name" value="ABC_TRANSPORTER_1"/>
    <property type="match status" value="1"/>
</dbReference>
<reference evidence="5 6" key="1">
    <citation type="submission" date="2013-03" db="EMBL/GenBank/DDBJ databases">
        <title>The Genome Sequence of Enterococcus columbae ATCC_51263 (PacBio/Illumina hybrid assembly).</title>
        <authorList>
            <consortium name="The Broad Institute Genomics Platform"/>
            <consortium name="The Broad Institute Genome Sequencing Center for Infectious Disease"/>
            <person name="Earl A."/>
            <person name="Russ C."/>
            <person name="Gilmore M."/>
            <person name="Surin D."/>
            <person name="Walker B."/>
            <person name="Young S."/>
            <person name="Zeng Q."/>
            <person name="Gargeya S."/>
            <person name="Fitzgerald M."/>
            <person name="Haas B."/>
            <person name="Abouelleil A."/>
            <person name="Allen A.W."/>
            <person name="Alvarado L."/>
            <person name="Arachchi H.M."/>
            <person name="Berlin A.M."/>
            <person name="Chapman S.B."/>
            <person name="Gainer-Dewar J."/>
            <person name="Goldberg J."/>
            <person name="Griggs A."/>
            <person name="Gujja S."/>
            <person name="Hansen M."/>
            <person name="Howarth C."/>
            <person name="Imamovic A."/>
            <person name="Ireland A."/>
            <person name="Larimer J."/>
            <person name="McCowan C."/>
            <person name="Murphy C."/>
            <person name="Pearson M."/>
            <person name="Poon T.W."/>
            <person name="Priest M."/>
            <person name="Roberts A."/>
            <person name="Saif S."/>
            <person name="Shea T."/>
            <person name="Sisk P."/>
            <person name="Sykes S."/>
            <person name="Wortman J."/>
            <person name="Nusbaum C."/>
            <person name="Birren B."/>
        </authorList>
    </citation>
    <scope>NUCLEOTIDE SEQUENCE [LARGE SCALE GENOMIC DNA]</scope>
    <source>
        <strain evidence="5 6">ATCC 51263</strain>
    </source>
</reference>
<sequence length="239" mass="27311">MIVFENVDKYYGDLHALKAISFRLPKGKVIGLLGHNGAGKSTLIKLLVSILKPENGAIWIDELSLVKYRTQLKSALFYLPDAPDIFLQLTANEYWHFIGKVYQLPTAVFLERLAYFRHLFYMDDQADSLIGQLSHGMRKKVLLIAAFIVQSNYLILDEPLTGLDPQATYDLKQLIKDYAAKGQGILFSTHLLSIVEEICEELLILKEGKLYYCGSIEELYRQYPNENLESIYLQLTGRL</sequence>
<evidence type="ECO:0000313" key="5">
    <source>
        <dbReference type="EMBL" id="EOW87602.1"/>
    </source>
</evidence>
<dbReference type="InterPro" id="IPR027417">
    <property type="entry name" value="P-loop_NTPase"/>
</dbReference>
<name>S0KCN9_9ENTE</name>
<accession>S0KCN9</accession>
<organism evidence="5 6">
    <name type="scientific">Enterococcus columbae DSM 7374 = ATCC 51263</name>
    <dbReference type="NCBI Taxonomy" id="1121865"/>
    <lineage>
        <taxon>Bacteria</taxon>
        <taxon>Bacillati</taxon>
        <taxon>Bacillota</taxon>
        <taxon>Bacilli</taxon>
        <taxon>Lactobacillales</taxon>
        <taxon>Enterococcaceae</taxon>
        <taxon>Enterococcus</taxon>
    </lineage>
</organism>
<evidence type="ECO:0000259" key="4">
    <source>
        <dbReference type="PROSITE" id="PS50893"/>
    </source>
</evidence>
<evidence type="ECO:0000256" key="3">
    <source>
        <dbReference type="ARBA" id="ARBA00022840"/>
    </source>
</evidence>
<dbReference type="eggNOG" id="COG1131">
    <property type="taxonomic scope" value="Bacteria"/>
</dbReference>
<dbReference type="Pfam" id="PF00005">
    <property type="entry name" value="ABC_tran"/>
    <property type="match status" value="1"/>
</dbReference>
<comment type="caution">
    <text evidence="5">The sequence shown here is derived from an EMBL/GenBank/DDBJ whole genome shotgun (WGS) entry which is preliminary data.</text>
</comment>
<keyword evidence="2" id="KW-0547">Nucleotide-binding</keyword>
<evidence type="ECO:0000256" key="2">
    <source>
        <dbReference type="ARBA" id="ARBA00022741"/>
    </source>
</evidence>
<gene>
    <name evidence="5" type="ORF">I568_00267</name>
</gene>
<dbReference type="InterPro" id="IPR003439">
    <property type="entry name" value="ABC_transporter-like_ATP-bd"/>
</dbReference>
<dbReference type="PANTHER" id="PTHR42939:SF1">
    <property type="entry name" value="ABC TRANSPORTER ATP-BINDING PROTEIN ALBC-RELATED"/>
    <property type="match status" value="1"/>
</dbReference>
<dbReference type="EMBL" id="ASWJ01000002">
    <property type="protein sequence ID" value="EOW87602.1"/>
    <property type="molecule type" value="Genomic_DNA"/>
</dbReference>
<keyword evidence="1" id="KW-0813">Transport</keyword>
<dbReference type="RefSeq" id="WP_016183101.1">
    <property type="nucleotide sequence ID" value="NZ_JXKI01000016.1"/>
</dbReference>
<dbReference type="InterPro" id="IPR003593">
    <property type="entry name" value="AAA+_ATPase"/>
</dbReference>
<feature type="domain" description="ABC transporter" evidence="4">
    <location>
        <begin position="2"/>
        <end position="232"/>
    </location>
</feature>
<dbReference type="InterPro" id="IPR051782">
    <property type="entry name" value="ABC_Transporter_VariousFunc"/>
</dbReference>
<evidence type="ECO:0000256" key="1">
    <source>
        <dbReference type="ARBA" id="ARBA00022448"/>
    </source>
</evidence>
<keyword evidence="6" id="KW-1185">Reference proteome</keyword>
<dbReference type="AlphaFoldDB" id="S0KCN9"/>
<dbReference type="PROSITE" id="PS50893">
    <property type="entry name" value="ABC_TRANSPORTER_2"/>
    <property type="match status" value="1"/>
</dbReference>
<dbReference type="PANTHER" id="PTHR42939">
    <property type="entry name" value="ABC TRANSPORTER ATP-BINDING PROTEIN ALBC-RELATED"/>
    <property type="match status" value="1"/>
</dbReference>